<accession>A0A1Y0B350</accession>
<protein>
    <submittedName>
        <fullName evidence="1">Uncharacterized protein</fullName>
    </submittedName>
</protein>
<geneLocation type="mitochondrion" evidence="1"/>
<name>A0A1Y0B350_9LAMI</name>
<reference evidence="1" key="1">
    <citation type="submission" date="2017-03" db="EMBL/GenBank/DDBJ databases">
        <title>The mitochondrial genome of the carnivorous plant Utricularia reniformis (Lentibulariaceae): structure, comparative analysis and evolutionary landmarks.</title>
        <authorList>
            <person name="Silva S.R."/>
            <person name="Alvarenga D.O."/>
            <person name="Michael T.P."/>
            <person name="Miranda V.F.O."/>
            <person name="Varani A.M."/>
        </authorList>
    </citation>
    <scope>NUCLEOTIDE SEQUENCE</scope>
</reference>
<keyword evidence="1" id="KW-0496">Mitochondrion</keyword>
<dbReference type="AlphaFoldDB" id="A0A1Y0B350"/>
<proteinExistence type="predicted"/>
<organism evidence="1">
    <name type="scientific">Utricularia reniformis</name>
    <dbReference type="NCBI Taxonomy" id="192314"/>
    <lineage>
        <taxon>Eukaryota</taxon>
        <taxon>Viridiplantae</taxon>
        <taxon>Streptophyta</taxon>
        <taxon>Embryophyta</taxon>
        <taxon>Tracheophyta</taxon>
        <taxon>Spermatophyta</taxon>
        <taxon>Magnoliopsida</taxon>
        <taxon>eudicotyledons</taxon>
        <taxon>Gunneridae</taxon>
        <taxon>Pentapetalae</taxon>
        <taxon>asterids</taxon>
        <taxon>lamiids</taxon>
        <taxon>Lamiales</taxon>
        <taxon>Lentibulariaceae</taxon>
        <taxon>Utricularia</taxon>
    </lineage>
</organism>
<evidence type="ECO:0000313" key="1">
    <source>
        <dbReference type="EMBL" id="ART31831.1"/>
    </source>
</evidence>
<gene>
    <name evidence="1" type="ORF">AEK19_MT1648</name>
</gene>
<dbReference type="EMBL" id="KY774314">
    <property type="protein sequence ID" value="ART31831.1"/>
    <property type="molecule type" value="Genomic_DNA"/>
</dbReference>
<sequence>MPSFHPPFMIKSLLGPAYAPFFCYKISNLKNISGQMPAQKSKE</sequence>